<dbReference type="Pfam" id="PF03886">
    <property type="entry name" value="ABC_trans_aux"/>
    <property type="match status" value="1"/>
</dbReference>
<dbReference type="OrthoDB" id="5795476at2"/>
<accession>A0A4R5TML6</accession>
<dbReference type="RefSeq" id="WP_133323731.1">
    <property type="nucleotide sequence ID" value="NZ_SMTF01000023.1"/>
</dbReference>
<name>A0A4R5TML6_9GAMM</name>
<feature type="domain" description="ABC-type transport auxiliary lipoprotein component" evidence="2">
    <location>
        <begin position="36"/>
        <end position="194"/>
    </location>
</feature>
<dbReference type="AlphaFoldDB" id="A0A4R5TML6"/>
<dbReference type="SUPFAM" id="SSF159594">
    <property type="entry name" value="XCC0632-like"/>
    <property type="match status" value="1"/>
</dbReference>
<reference evidence="3 4" key="1">
    <citation type="submission" date="2019-03" db="EMBL/GenBank/DDBJ databases">
        <title>Luteimonas zhaokaii sp.nov., isolated from the rectal contents of Plateau pika in Yushu, Qinghai Province, China.</title>
        <authorList>
            <person name="Zhang G."/>
        </authorList>
    </citation>
    <scope>NUCLEOTIDE SEQUENCE [LARGE SCALE GENOMIC DNA]</scope>
    <source>
        <strain evidence="3 4">B9</strain>
    </source>
</reference>
<organism evidence="3 4">
    <name type="scientific">Luteimonas aestuarii</name>
    <dbReference type="NCBI Taxonomy" id="453837"/>
    <lineage>
        <taxon>Bacteria</taxon>
        <taxon>Pseudomonadati</taxon>
        <taxon>Pseudomonadota</taxon>
        <taxon>Gammaproteobacteria</taxon>
        <taxon>Lysobacterales</taxon>
        <taxon>Lysobacteraceae</taxon>
        <taxon>Luteimonas</taxon>
    </lineage>
</organism>
<sequence>MMLRLLAAVLALASLTSCALLTGNDRSARERATIYAPDPRIQADPAWPAVDWQLSLAPPSAARMIDSFRIAVRPTADELQVYRGASWAKTPTDMLQDTLLRALEDSGKLPAVARQGTGFAADYRLALDVRRFEADYAGGMLPAATIEVNAKLVHAVDQGIVASRTFLHAEPSSGTDIAQVVEAFSRALAEVGRDLSGWVLVTGDTHERTAHPRQAPR</sequence>
<evidence type="ECO:0000313" key="3">
    <source>
        <dbReference type="EMBL" id="TDK19419.1"/>
    </source>
</evidence>
<evidence type="ECO:0000259" key="2">
    <source>
        <dbReference type="Pfam" id="PF03886"/>
    </source>
</evidence>
<feature type="chain" id="PRO_5020538546" evidence="1">
    <location>
        <begin position="20"/>
        <end position="217"/>
    </location>
</feature>
<comment type="caution">
    <text evidence="3">The sequence shown here is derived from an EMBL/GenBank/DDBJ whole genome shotgun (WGS) entry which is preliminary data.</text>
</comment>
<dbReference type="PROSITE" id="PS51257">
    <property type="entry name" value="PROKAR_LIPOPROTEIN"/>
    <property type="match status" value="1"/>
</dbReference>
<dbReference type="Proteomes" id="UP000294796">
    <property type="component" value="Unassembled WGS sequence"/>
</dbReference>
<dbReference type="EMBL" id="SMTF01000023">
    <property type="protein sequence ID" value="TDK19419.1"/>
    <property type="molecule type" value="Genomic_DNA"/>
</dbReference>
<keyword evidence="4" id="KW-1185">Reference proteome</keyword>
<proteinExistence type="predicted"/>
<feature type="signal peptide" evidence="1">
    <location>
        <begin position="1"/>
        <end position="19"/>
    </location>
</feature>
<gene>
    <name evidence="3" type="ORF">E2F46_16755</name>
</gene>
<evidence type="ECO:0000256" key="1">
    <source>
        <dbReference type="SAM" id="SignalP"/>
    </source>
</evidence>
<evidence type="ECO:0000313" key="4">
    <source>
        <dbReference type="Proteomes" id="UP000294796"/>
    </source>
</evidence>
<keyword evidence="1" id="KW-0732">Signal</keyword>
<dbReference type="Gene3D" id="3.40.50.10610">
    <property type="entry name" value="ABC-type transport auxiliary lipoprotein component"/>
    <property type="match status" value="1"/>
</dbReference>
<dbReference type="InterPro" id="IPR005586">
    <property type="entry name" value="ABC_trans_aux"/>
</dbReference>
<protein>
    <submittedName>
        <fullName evidence="3">ABC transporter</fullName>
    </submittedName>
</protein>